<evidence type="ECO:0000313" key="4">
    <source>
        <dbReference type="Proteomes" id="UP000657918"/>
    </source>
</evidence>
<comment type="pathway">
    <text evidence="1">Protein modification; protein ubiquitination.</text>
</comment>
<dbReference type="InterPro" id="IPR016897">
    <property type="entry name" value="SKP1"/>
</dbReference>
<proteinExistence type="predicted"/>
<sequence length="121" mass="13772">MASSAETTITESTRIVRLKTSDEEIFEVEESVATEMVIVKSFLVESPSAGTVPLLNVLAKPFSQFIEFCKERIINEELLDMFNVAKCLVVKDLFDLLRQAVADRIQNKSVEYTYKKSSWKD</sequence>
<evidence type="ECO:0000259" key="2">
    <source>
        <dbReference type="Pfam" id="PF03931"/>
    </source>
</evidence>
<organism evidence="3 4">
    <name type="scientific">Salix dunnii</name>
    <dbReference type="NCBI Taxonomy" id="1413687"/>
    <lineage>
        <taxon>Eukaryota</taxon>
        <taxon>Viridiplantae</taxon>
        <taxon>Streptophyta</taxon>
        <taxon>Embryophyta</taxon>
        <taxon>Tracheophyta</taxon>
        <taxon>Spermatophyta</taxon>
        <taxon>Magnoliopsida</taxon>
        <taxon>eudicotyledons</taxon>
        <taxon>Gunneridae</taxon>
        <taxon>Pentapetalae</taxon>
        <taxon>rosids</taxon>
        <taxon>fabids</taxon>
        <taxon>Malpighiales</taxon>
        <taxon>Salicaceae</taxon>
        <taxon>Saliceae</taxon>
        <taxon>Salix</taxon>
    </lineage>
</organism>
<dbReference type="InterPro" id="IPR011333">
    <property type="entry name" value="SKP1/BTB/POZ_sf"/>
</dbReference>
<name>A0A835J8S7_9ROSI</name>
<dbReference type="InterPro" id="IPR016073">
    <property type="entry name" value="Skp1_comp_POZ"/>
</dbReference>
<keyword evidence="4" id="KW-1185">Reference proteome</keyword>
<protein>
    <recommendedName>
        <fullName evidence="2">SKP1 component POZ domain-containing protein</fullName>
    </recommendedName>
</protein>
<dbReference type="Gene3D" id="3.30.710.10">
    <property type="entry name" value="Potassium Channel Kv1.1, Chain A"/>
    <property type="match status" value="2"/>
</dbReference>
<dbReference type="OrthoDB" id="2342932at2759"/>
<dbReference type="Proteomes" id="UP000657918">
    <property type="component" value="Chromosome 16"/>
</dbReference>
<comment type="caution">
    <text evidence="3">The sequence shown here is derived from an EMBL/GenBank/DDBJ whole genome shotgun (WGS) entry which is preliminary data.</text>
</comment>
<evidence type="ECO:0000256" key="1">
    <source>
        <dbReference type="ARBA" id="ARBA00004906"/>
    </source>
</evidence>
<evidence type="ECO:0000313" key="3">
    <source>
        <dbReference type="EMBL" id="KAF9664503.1"/>
    </source>
</evidence>
<dbReference type="EMBL" id="JADGMS010000016">
    <property type="protein sequence ID" value="KAF9664503.1"/>
    <property type="molecule type" value="Genomic_DNA"/>
</dbReference>
<reference evidence="3 4" key="1">
    <citation type="submission" date="2020-10" db="EMBL/GenBank/DDBJ databases">
        <title>Plant Genome Project.</title>
        <authorList>
            <person name="Zhang R.-G."/>
        </authorList>
    </citation>
    <scope>NUCLEOTIDE SEQUENCE [LARGE SCALE GENOMIC DNA]</scope>
    <source>
        <strain evidence="3">FAFU-HL-1</strain>
        <tissue evidence="3">Leaf</tissue>
    </source>
</reference>
<dbReference type="AlphaFoldDB" id="A0A835J8S7"/>
<dbReference type="PANTHER" id="PTHR11165">
    <property type="entry name" value="SKP1"/>
    <property type="match status" value="1"/>
</dbReference>
<dbReference type="GO" id="GO:0006511">
    <property type="term" value="P:ubiquitin-dependent protein catabolic process"/>
    <property type="evidence" value="ECO:0007669"/>
    <property type="project" value="InterPro"/>
</dbReference>
<feature type="domain" description="SKP1 component POZ" evidence="2">
    <location>
        <begin position="15"/>
        <end position="71"/>
    </location>
</feature>
<gene>
    <name evidence="3" type="ORF">SADUNF_Sadunf16G0025500</name>
</gene>
<accession>A0A835J8S7</accession>
<dbReference type="SUPFAM" id="SSF54695">
    <property type="entry name" value="POZ domain"/>
    <property type="match status" value="1"/>
</dbReference>
<dbReference type="Pfam" id="PF03931">
    <property type="entry name" value="Skp1_POZ"/>
    <property type="match status" value="1"/>
</dbReference>